<dbReference type="RefSeq" id="WP_194453216.1">
    <property type="nucleotide sequence ID" value="NZ_CP063849.1"/>
</dbReference>
<name>A0A7S7NXE5_PALFE</name>
<dbReference type="Gene3D" id="3.30.360.10">
    <property type="entry name" value="Dihydrodipicolinate Reductase, domain 2"/>
    <property type="match status" value="1"/>
</dbReference>
<dbReference type="Proteomes" id="UP000593892">
    <property type="component" value="Chromosome"/>
</dbReference>
<evidence type="ECO:0000259" key="2">
    <source>
        <dbReference type="Pfam" id="PF22725"/>
    </source>
</evidence>
<dbReference type="SUPFAM" id="SSF51735">
    <property type="entry name" value="NAD(P)-binding Rossmann-fold domains"/>
    <property type="match status" value="1"/>
</dbReference>
<dbReference type="InterPro" id="IPR055170">
    <property type="entry name" value="GFO_IDH_MocA-like_dom"/>
</dbReference>
<feature type="domain" description="Gfo/Idh/MocA-like oxidoreductase N-terminal" evidence="1">
    <location>
        <begin position="41"/>
        <end position="154"/>
    </location>
</feature>
<dbReference type="InterPro" id="IPR036291">
    <property type="entry name" value="NAD(P)-bd_dom_sf"/>
</dbReference>
<feature type="domain" description="GFO/IDH/MocA-like oxidoreductase" evidence="2">
    <location>
        <begin position="172"/>
        <end position="307"/>
    </location>
</feature>
<dbReference type="KEGG" id="pfer:IRI77_16925"/>
<dbReference type="PANTHER" id="PTHR43818:SF5">
    <property type="entry name" value="OXIDOREDUCTASE FAMILY PROTEIN"/>
    <property type="match status" value="1"/>
</dbReference>
<dbReference type="EMBL" id="CP063849">
    <property type="protein sequence ID" value="QOY91562.1"/>
    <property type="molecule type" value="Genomic_DNA"/>
</dbReference>
<dbReference type="InterPro" id="IPR000683">
    <property type="entry name" value="Gfo/Idh/MocA-like_OxRdtase_N"/>
</dbReference>
<dbReference type="InterPro" id="IPR050463">
    <property type="entry name" value="Gfo/Idh/MocA_oxidrdct_glycsds"/>
</dbReference>
<gene>
    <name evidence="3" type="ORF">IRI77_16925</name>
</gene>
<evidence type="ECO:0000259" key="1">
    <source>
        <dbReference type="Pfam" id="PF01408"/>
    </source>
</evidence>
<dbReference type="PROSITE" id="PS51318">
    <property type="entry name" value="TAT"/>
    <property type="match status" value="1"/>
</dbReference>
<proteinExistence type="predicted"/>
<dbReference type="Pfam" id="PF01408">
    <property type="entry name" value="GFO_IDH_MocA"/>
    <property type="match status" value="1"/>
</dbReference>
<dbReference type="PANTHER" id="PTHR43818">
    <property type="entry name" value="BCDNA.GH03377"/>
    <property type="match status" value="1"/>
</dbReference>
<dbReference type="SUPFAM" id="SSF55347">
    <property type="entry name" value="Glyceraldehyde-3-phosphate dehydrogenase-like, C-terminal domain"/>
    <property type="match status" value="1"/>
</dbReference>
<dbReference type="InterPro" id="IPR006311">
    <property type="entry name" value="TAT_signal"/>
</dbReference>
<accession>A0A7S7NXE5</accession>
<dbReference type="Pfam" id="PF22725">
    <property type="entry name" value="GFO_IDH_MocA_C3"/>
    <property type="match status" value="1"/>
</dbReference>
<protein>
    <submittedName>
        <fullName evidence="3">Gfo/Idh/MocA family oxidoreductase</fullName>
    </submittedName>
</protein>
<dbReference type="AlphaFoldDB" id="A0A7S7NXE5"/>
<sequence>MPQSPESPSISRRTVLASTAASAFSIVSPQAVRGSQANSKISVGLIGCGGRGTYDSKITHSDPRARITALADLYDDRIEQAKAALQLDKVDTYREFEKMLANPSIDAVFIATPPFEHPRMLEAAVEAKKHVYCEKPAGVDFEGCKRVMAAGKKMDPKKVLSFGYQQRYGPVYLEAYKRLQAGAIGSVSVARGYWIANDPFTRRDYPGLDTAKADLRNWFCFRKYSGDFIVEQDCHNLDVLHWFLGGLPLRAVGYCGRKVRTTMDINDNLNLTFEWPNNLLVNFEANQLTPVGYRKVGEEFTGTKGTLVTSRASMVHYKGRNDVETMESKRDITYEGIEQFLGRILSGDVENVADRAARSTMIAILGRTAMYTQKEQTWKGLYGTV</sequence>
<dbReference type="Gene3D" id="3.40.50.720">
    <property type="entry name" value="NAD(P)-binding Rossmann-like Domain"/>
    <property type="match status" value="1"/>
</dbReference>
<dbReference type="GO" id="GO:0000166">
    <property type="term" value="F:nucleotide binding"/>
    <property type="evidence" value="ECO:0007669"/>
    <property type="project" value="InterPro"/>
</dbReference>
<reference evidence="3 4" key="1">
    <citation type="submission" date="2020-10" db="EMBL/GenBank/DDBJ databases">
        <title>Complete genome sequence of Paludibaculum fermentans P105T, a facultatively anaerobic acidobacterium capable of dissimilatory Fe(III) reduction.</title>
        <authorList>
            <person name="Dedysh S.N."/>
            <person name="Beletsky A.V."/>
            <person name="Kulichevskaya I.S."/>
            <person name="Mardanov A.V."/>
            <person name="Ravin N.V."/>
        </authorList>
    </citation>
    <scope>NUCLEOTIDE SEQUENCE [LARGE SCALE GENOMIC DNA]</scope>
    <source>
        <strain evidence="3 4">P105</strain>
    </source>
</reference>
<evidence type="ECO:0000313" key="3">
    <source>
        <dbReference type="EMBL" id="QOY91562.1"/>
    </source>
</evidence>
<organism evidence="3 4">
    <name type="scientific">Paludibaculum fermentans</name>
    <dbReference type="NCBI Taxonomy" id="1473598"/>
    <lineage>
        <taxon>Bacteria</taxon>
        <taxon>Pseudomonadati</taxon>
        <taxon>Acidobacteriota</taxon>
        <taxon>Terriglobia</taxon>
        <taxon>Bryobacterales</taxon>
        <taxon>Bryobacteraceae</taxon>
        <taxon>Paludibaculum</taxon>
    </lineage>
</organism>
<keyword evidence="4" id="KW-1185">Reference proteome</keyword>
<evidence type="ECO:0000313" key="4">
    <source>
        <dbReference type="Proteomes" id="UP000593892"/>
    </source>
</evidence>